<comment type="cofactor">
    <cofactor evidence="14">
        <name>heme</name>
        <dbReference type="ChEBI" id="CHEBI:30413"/>
    </cofactor>
    <text evidence="14">Binds 1 heme group per subunit.</text>
</comment>
<dbReference type="GO" id="GO:0042597">
    <property type="term" value="C:periplasmic space"/>
    <property type="evidence" value="ECO:0007669"/>
    <property type="project" value="UniProtKB-SubCell"/>
</dbReference>
<keyword evidence="3 14" id="KW-0813">Transport</keyword>
<dbReference type="NCBIfam" id="TIGR04484">
    <property type="entry name" value="thiosulf_SoxA"/>
    <property type="match status" value="1"/>
</dbReference>
<keyword evidence="4 14" id="KW-0349">Heme</keyword>
<keyword evidence="5 14" id="KW-0808">Transferase</keyword>
<dbReference type="EMBL" id="QPJY01000006">
    <property type="protein sequence ID" value="RCX29894.1"/>
    <property type="molecule type" value="Genomic_DNA"/>
</dbReference>
<sequence length="278" mass="31627">MKKLMSVAAIAAAVALMPVAAQATPEEDLQAFRDYYKEKFPDVPFEDYVNGSYALDSIARENWLSIEEFPPYEPAIEEGDNLFHTPFKNGKTYADCFPDYKKGIRQNYPYFDAKTGQVKTLELEINECRVKNGEEPLKYKKGHIASISSYLAYLSRGKIFDIKIPNDPRAQAAYEAGKKFYFTKRGQLNLSCADCHVYSAGKNLRTELLSPELGHPTHFPVYRSKWGEMGTLHRRYGGCNEQVRAKAFSPQGEEYRNLEYYMTYMSNGLPVNGPGARK</sequence>
<organism evidence="20 21">
    <name type="scientific">Thioalbus denitrificans</name>
    <dbReference type="NCBI Taxonomy" id="547122"/>
    <lineage>
        <taxon>Bacteria</taxon>
        <taxon>Pseudomonadati</taxon>
        <taxon>Pseudomonadota</taxon>
        <taxon>Gammaproteobacteria</taxon>
        <taxon>Chromatiales</taxon>
        <taxon>Ectothiorhodospiraceae</taxon>
        <taxon>Thioalbus</taxon>
    </lineage>
</organism>
<feature type="binding site" description="axial binding residue" evidence="17">
    <location>
        <position position="128"/>
    </location>
    <ligand>
        <name>heme c</name>
        <dbReference type="ChEBI" id="CHEBI:61717"/>
        <label>1</label>
    </ligand>
    <ligandPart>
        <name>Fe</name>
        <dbReference type="ChEBI" id="CHEBI:18248"/>
    </ligandPart>
</feature>
<comment type="subunit">
    <text evidence="2 14">Heterodimer of SoxA and SoxX.</text>
</comment>
<keyword evidence="9 14" id="KW-0249">Electron transport</keyword>
<feature type="binding site" evidence="16">
    <location>
        <position position="235"/>
    </location>
    <ligand>
        <name>substrate</name>
    </ligand>
</feature>
<dbReference type="RefSeq" id="WP_114280200.1">
    <property type="nucleotide sequence ID" value="NZ_QPJY01000006.1"/>
</dbReference>
<evidence type="ECO:0000256" key="17">
    <source>
        <dbReference type="PIRSR" id="PIRSR038455-3"/>
    </source>
</evidence>
<keyword evidence="10 14" id="KW-0408">Iron</keyword>
<keyword evidence="21" id="KW-1185">Reference proteome</keyword>
<dbReference type="GO" id="GO:0019417">
    <property type="term" value="P:sulfur oxidation"/>
    <property type="evidence" value="ECO:0007669"/>
    <property type="project" value="InterPro"/>
</dbReference>
<reference evidence="20 21" key="1">
    <citation type="submission" date="2018-07" db="EMBL/GenBank/DDBJ databases">
        <title>Genomic Encyclopedia of Type Strains, Phase IV (KMG-IV): sequencing the most valuable type-strain genomes for metagenomic binning, comparative biology and taxonomic classification.</title>
        <authorList>
            <person name="Goeker M."/>
        </authorList>
    </citation>
    <scope>NUCLEOTIDE SEQUENCE [LARGE SCALE GENOMIC DNA]</scope>
    <source>
        <strain evidence="20 21">DSM 26407</strain>
    </source>
</reference>
<dbReference type="GO" id="GO:0070069">
    <property type="term" value="C:cytochrome complex"/>
    <property type="evidence" value="ECO:0007669"/>
    <property type="project" value="InterPro"/>
</dbReference>
<feature type="signal peptide" evidence="18">
    <location>
        <begin position="1"/>
        <end position="23"/>
    </location>
</feature>
<evidence type="ECO:0000256" key="6">
    <source>
        <dbReference type="ARBA" id="ARBA00022723"/>
    </source>
</evidence>
<evidence type="ECO:0000256" key="7">
    <source>
        <dbReference type="ARBA" id="ARBA00022729"/>
    </source>
</evidence>
<evidence type="ECO:0000259" key="19">
    <source>
        <dbReference type="Pfam" id="PF21342"/>
    </source>
</evidence>
<dbReference type="InterPro" id="IPR025710">
    <property type="entry name" value="SoxA"/>
</dbReference>
<evidence type="ECO:0000256" key="2">
    <source>
        <dbReference type="ARBA" id="ARBA00011530"/>
    </source>
</evidence>
<evidence type="ECO:0000256" key="18">
    <source>
        <dbReference type="SAM" id="SignalP"/>
    </source>
</evidence>
<dbReference type="PIRSF" id="PIRSF038455">
    <property type="entry name" value="SoxA"/>
    <property type="match status" value="1"/>
</dbReference>
<proteinExistence type="inferred from homology"/>
<evidence type="ECO:0000256" key="12">
    <source>
        <dbReference type="ARBA" id="ARBA00048077"/>
    </source>
</evidence>
<evidence type="ECO:0000256" key="4">
    <source>
        <dbReference type="ARBA" id="ARBA00022617"/>
    </source>
</evidence>
<dbReference type="Proteomes" id="UP000252707">
    <property type="component" value="Unassembled WGS sequence"/>
</dbReference>
<evidence type="ECO:0000256" key="15">
    <source>
        <dbReference type="PIRSR" id="PIRSR038455-1"/>
    </source>
</evidence>
<keyword evidence="6 14" id="KW-0479">Metal-binding</keyword>
<feature type="active site" description="Cysteine persulfide intermediate" evidence="15">
    <location>
        <position position="239"/>
    </location>
</feature>
<dbReference type="Pfam" id="PF21342">
    <property type="entry name" value="SoxA-TsdA_cyt-c"/>
    <property type="match status" value="2"/>
</dbReference>
<dbReference type="AlphaFoldDB" id="A0A369CDK2"/>
<dbReference type="OrthoDB" id="9808312at2"/>
<evidence type="ECO:0000256" key="3">
    <source>
        <dbReference type="ARBA" id="ARBA00022448"/>
    </source>
</evidence>
<comment type="caution">
    <text evidence="20">The sequence shown here is derived from an EMBL/GenBank/DDBJ whole genome shotgun (WGS) entry which is preliminary data.</text>
</comment>
<feature type="binding site" description="axial binding residue" evidence="17">
    <location>
        <position position="196"/>
    </location>
    <ligand>
        <name>heme c</name>
        <dbReference type="ChEBI" id="CHEBI:61717"/>
        <label>2</label>
    </ligand>
    <ligandPart>
        <name>Fe</name>
        <dbReference type="ChEBI" id="CHEBI:18248"/>
    </ligandPart>
</feature>
<dbReference type="InterPro" id="IPR036909">
    <property type="entry name" value="Cyt_c-like_dom_sf"/>
</dbReference>
<feature type="domain" description="Cytochrome c" evidence="19">
    <location>
        <begin position="177"/>
        <end position="271"/>
    </location>
</feature>
<evidence type="ECO:0000256" key="9">
    <source>
        <dbReference type="ARBA" id="ARBA00022982"/>
    </source>
</evidence>
<evidence type="ECO:0000256" key="16">
    <source>
        <dbReference type="PIRSR" id="PIRSR038455-2"/>
    </source>
</evidence>
<comment type="similarity">
    <text evidence="11 14">Belongs to the SoxA family.</text>
</comment>
<comment type="catalytic activity">
    <reaction evidence="12 14">
        <text>L-cysteinyl-[SoxY protein] + thiosulfate + 2 Fe(III)-[cytochrome c] = S-sulfosulfanyl-L-cysteinyl-[SoxY protein] + 2 Fe(II)-[cytochrome c] + 2 H(+)</text>
        <dbReference type="Rhea" id="RHEA:56720"/>
        <dbReference type="Rhea" id="RHEA-COMP:10350"/>
        <dbReference type="Rhea" id="RHEA-COMP:14328"/>
        <dbReference type="Rhea" id="RHEA-COMP:14399"/>
        <dbReference type="Rhea" id="RHEA-COMP:14691"/>
        <dbReference type="ChEBI" id="CHEBI:15378"/>
        <dbReference type="ChEBI" id="CHEBI:29033"/>
        <dbReference type="ChEBI" id="CHEBI:29034"/>
        <dbReference type="ChEBI" id="CHEBI:29950"/>
        <dbReference type="ChEBI" id="CHEBI:33542"/>
        <dbReference type="ChEBI" id="CHEBI:139321"/>
        <dbReference type="EC" id="2.8.5.2"/>
    </reaction>
</comment>
<comment type="function">
    <text evidence="14">C-type monoheme cytochrome, which is part of the SoxAX cytochrome complex involved in sulfur oxidation. The SoxAX complex catalyzes the formation of a heterodisulfide bond between the conserved cysteine residue on a sulfur carrier SoxYZ complex subunit SoxY and thiosulfate or other inorganic sulfur substrates. This leads to the intermediary formation of conspicuous sulfur globules inside of the cells.</text>
</comment>
<evidence type="ECO:0000256" key="11">
    <source>
        <dbReference type="ARBA" id="ARBA00025746"/>
    </source>
</evidence>
<feature type="binding site" description="covalent" evidence="16">
    <location>
        <position position="96"/>
    </location>
    <ligand>
        <name>heme c</name>
        <dbReference type="ChEBI" id="CHEBI:61717"/>
        <label>1</label>
    </ligand>
</feature>
<feature type="binding site" description="axial binding residue" evidence="17">
    <location>
        <position position="239"/>
    </location>
    <ligand>
        <name>heme c</name>
        <dbReference type="ChEBI" id="CHEBI:61717"/>
        <label>2</label>
    </ligand>
    <ligandPart>
        <name>Fe</name>
        <dbReference type="ChEBI" id="CHEBI:18248"/>
    </ligandPart>
</feature>
<protein>
    <recommendedName>
        <fullName evidence="14">SoxAX cytochrome complex subunit A</fullName>
        <ecNumber evidence="14">2.8.5.2</ecNumber>
    </recommendedName>
    <alternativeName>
        <fullName evidence="14">Protein SoxA</fullName>
    </alternativeName>
    <alternativeName>
        <fullName evidence="14">Sulfur oxidizing protein A</fullName>
    </alternativeName>
    <alternativeName>
        <fullName evidence="14">Thiosulfate-oxidizing multienzyme system protein SoxA</fullName>
    </alternativeName>
</protein>
<accession>A0A369CDK2</accession>
<evidence type="ECO:0000313" key="21">
    <source>
        <dbReference type="Proteomes" id="UP000252707"/>
    </source>
</evidence>
<dbReference type="Gene3D" id="1.10.760.10">
    <property type="entry name" value="Cytochrome c-like domain"/>
    <property type="match status" value="2"/>
</dbReference>
<comment type="cofactor">
    <cofactor evidence="16">
        <name>heme</name>
        <dbReference type="ChEBI" id="CHEBI:30413"/>
    </cofactor>
    <text evidence="16">Binds 2 heme groups per subunit.</text>
</comment>
<gene>
    <name evidence="20" type="ORF">DFQ59_106126</name>
</gene>
<comment type="subcellular location">
    <subcellularLocation>
        <location evidence="1 14">Periplasm</location>
    </subcellularLocation>
</comment>
<comment type="catalytic activity">
    <reaction evidence="13 14">
        <text>S-sulfanyl-L-cysteinyl-[SoxY protein] + thiosulfate + 2 Fe(III)-[cytochrome c] = S-(2-sulfodisulfanyl)-L-cysteinyl-[SoxY protein] + 2 Fe(II)-[cytochrome c] + 2 H(+)</text>
        <dbReference type="Rhea" id="RHEA:51224"/>
        <dbReference type="Rhea" id="RHEA-COMP:10350"/>
        <dbReference type="Rhea" id="RHEA-COMP:14399"/>
        <dbReference type="Rhea" id="RHEA-COMP:14689"/>
        <dbReference type="Rhea" id="RHEA-COMP:14690"/>
        <dbReference type="ChEBI" id="CHEBI:15378"/>
        <dbReference type="ChEBI" id="CHEBI:29033"/>
        <dbReference type="ChEBI" id="CHEBI:29034"/>
        <dbReference type="ChEBI" id="CHEBI:33542"/>
        <dbReference type="ChEBI" id="CHEBI:61963"/>
        <dbReference type="ChEBI" id="CHEBI:140664"/>
        <dbReference type="EC" id="2.8.5.2"/>
    </reaction>
</comment>
<dbReference type="GO" id="GO:0020037">
    <property type="term" value="F:heme binding"/>
    <property type="evidence" value="ECO:0007669"/>
    <property type="project" value="InterPro"/>
</dbReference>
<dbReference type="GO" id="GO:0016669">
    <property type="term" value="F:oxidoreductase activity, acting on a sulfur group of donors, cytochrome as acceptor"/>
    <property type="evidence" value="ECO:0007669"/>
    <property type="project" value="InterPro"/>
</dbReference>
<feature type="domain" description="Cytochrome c" evidence="19">
    <location>
        <begin position="78"/>
        <end position="158"/>
    </location>
</feature>
<evidence type="ECO:0000256" key="5">
    <source>
        <dbReference type="ARBA" id="ARBA00022679"/>
    </source>
</evidence>
<dbReference type="GO" id="GO:0009055">
    <property type="term" value="F:electron transfer activity"/>
    <property type="evidence" value="ECO:0007669"/>
    <property type="project" value="InterPro"/>
</dbReference>
<evidence type="ECO:0000313" key="20">
    <source>
        <dbReference type="EMBL" id="RCX29894.1"/>
    </source>
</evidence>
<feature type="chain" id="PRO_5016892728" description="SoxAX cytochrome complex subunit A" evidence="18">
    <location>
        <begin position="24"/>
        <end position="278"/>
    </location>
</feature>
<evidence type="ECO:0000256" key="1">
    <source>
        <dbReference type="ARBA" id="ARBA00004418"/>
    </source>
</evidence>
<name>A0A369CDK2_9GAMM</name>
<evidence type="ECO:0000256" key="14">
    <source>
        <dbReference type="PIRNR" id="PIRNR038455"/>
    </source>
</evidence>
<feature type="binding site" description="covalent" evidence="16">
    <location>
        <position position="192"/>
    </location>
    <ligand>
        <name>heme c</name>
        <dbReference type="ChEBI" id="CHEBI:61717"/>
        <label>2</label>
    </ligand>
</feature>
<feature type="binding site" description="covalent" evidence="16">
    <location>
        <position position="195"/>
    </location>
    <ligand>
        <name>heme c</name>
        <dbReference type="ChEBI" id="CHEBI:61717"/>
        <label>2</label>
    </ligand>
</feature>
<dbReference type="GO" id="GO:0016740">
    <property type="term" value="F:transferase activity"/>
    <property type="evidence" value="ECO:0007669"/>
    <property type="project" value="UniProtKB-KW"/>
</dbReference>
<keyword evidence="7 18" id="KW-0732">Signal</keyword>
<dbReference type="SUPFAM" id="SSF46626">
    <property type="entry name" value="Cytochrome c"/>
    <property type="match status" value="2"/>
</dbReference>
<evidence type="ECO:0000256" key="10">
    <source>
        <dbReference type="ARBA" id="ARBA00023004"/>
    </source>
</evidence>
<dbReference type="GO" id="GO:0046872">
    <property type="term" value="F:metal ion binding"/>
    <property type="evidence" value="ECO:0007669"/>
    <property type="project" value="UniProtKB-KW"/>
</dbReference>
<dbReference type="InterPro" id="IPR009056">
    <property type="entry name" value="Cyt_c-like_dom"/>
</dbReference>
<evidence type="ECO:0000256" key="13">
    <source>
        <dbReference type="ARBA" id="ARBA00048423"/>
    </source>
</evidence>
<dbReference type="EC" id="2.8.5.2" evidence="14"/>
<keyword evidence="8 14" id="KW-0574">Periplasm</keyword>
<evidence type="ECO:0000256" key="8">
    <source>
        <dbReference type="ARBA" id="ARBA00022764"/>
    </source>
</evidence>